<dbReference type="Proteomes" id="UP001295469">
    <property type="component" value="Chromosome C09"/>
</dbReference>
<evidence type="ECO:0000313" key="2">
    <source>
        <dbReference type="EMBL" id="CAF1748067.1"/>
    </source>
</evidence>
<evidence type="ECO:0000256" key="1">
    <source>
        <dbReference type="SAM" id="Phobius"/>
    </source>
</evidence>
<feature type="transmembrane region" description="Helical" evidence="1">
    <location>
        <begin position="6"/>
        <end position="24"/>
    </location>
</feature>
<keyword evidence="1" id="KW-1133">Transmembrane helix</keyword>
<name>A0A816J0G3_BRANA</name>
<dbReference type="EMBL" id="HG994373">
    <property type="protein sequence ID" value="CAF1748067.1"/>
    <property type="molecule type" value="Genomic_DNA"/>
</dbReference>
<organism evidence="2">
    <name type="scientific">Brassica napus</name>
    <name type="common">Rape</name>
    <dbReference type="NCBI Taxonomy" id="3708"/>
    <lineage>
        <taxon>Eukaryota</taxon>
        <taxon>Viridiplantae</taxon>
        <taxon>Streptophyta</taxon>
        <taxon>Embryophyta</taxon>
        <taxon>Tracheophyta</taxon>
        <taxon>Spermatophyta</taxon>
        <taxon>Magnoliopsida</taxon>
        <taxon>eudicotyledons</taxon>
        <taxon>Gunneridae</taxon>
        <taxon>Pentapetalae</taxon>
        <taxon>rosids</taxon>
        <taxon>malvids</taxon>
        <taxon>Brassicales</taxon>
        <taxon>Brassicaceae</taxon>
        <taxon>Brassiceae</taxon>
        <taxon>Brassica</taxon>
    </lineage>
</organism>
<protein>
    <submittedName>
        <fullName evidence="2">(rape) hypothetical protein</fullName>
    </submittedName>
</protein>
<proteinExistence type="predicted"/>
<dbReference type="AlphaFoldDB" id="A0A816J0G3"/>
<keyword evidence="1" id="KW-0472">Membrane</keyword>
<gene>
    <name evidence="2" type="ORF">DARMORV10_C09P37470.1</name>
</gene>
<accession>A0A816J0G3</accession>
<reference evidence="2" key="1">
    <citation type="submission" date="2021-01" db="EMBL/GenBank/DDBJ databases">
        <authorList>
            <consortium name="Genoscope - CEA"/>
            <person name="William W."/>
        </authorList>
    </citation>
    <scope>NUCLEOTIDE SEQUENCE</scope>
</reference>
<sequence>MFGVITFTTSICFGVNPFAIVFWFENSFQRSVLKILRAKSIVRLPLMSGELEIGIIPIDSEAHLKKLPVFFYEVNCLTYIFNGLIFSYVTSSFYLSAKSLPLIVCVLIQV</sequence>
<keyword evidence="1" id="KW-0812">Transmembrane</keyword>